<evidence type="ECO:0000313" key="2">
    <source>
        <dbReference type="Proteomes" id="UP000053766"/>
    </source>
</evidence>
<keyword evidence="2" id="KW-1185">Reference proteome</keyword>
<dbReference type="Proteomes" id="UP000053766">
    <property type="component" value="Unassembled WGS sequence"/>
</dbReference>
<dbReference type="EMBL" id="KN716700">
    <property type="protein sequence ID" value="KJH42174.1"/>
    <property type="molecule type" value="Genomic_DNA"/>
</dbReference>
<reference evidence="2" key="2">
    <citation type="journal article" date="2016" name="Sci. Rep.">
        <title>Dictyocaulus viviparus genome, variome and transcriptome elucidate lungworm biology and support future intervention.</title>
        <authorList>
            <person name="McNulty S.N."/>
            <person name="Strube C."/>
            <person name="Rosa B.A."/>
            <person name="Martin J.C."/>
            <person name="Tyagi R."/>
            <person name="Choi Y.J."/>
            <person name="Wang Q."/>
            <person name="Hallsworth Pepin K."/>
            <person name="Zhang X."/>
            <person name="Ozersky P."/>
            <person name="Wilson R.K."/>
            <person name="Sternberg P.W."/>
            <person name="Gasser R.B."/>
            <person name="Mitreva M."/>
        </authorList>
    </citation>
    <scope>NUCLEOTIDE SEQUENCE [LARGE SCALE GENOMIC DNA]</scope>
    <source>
        <strain evidence="2">HannoverDv2000</strain>
    </source>
</reference>
<dbReference type="OrthoDB" id="261426at2759"/>
<gene>
    <name evidence="1" type="ORF">DICVIV_11843</name>
</gene>
<name>A0A0D8XET7_DICVI</name>
<sequence>MNVAWFHQSSSDCRGCGETFKYSCVATFLLLSVCEHHIVKTHCKAGGNRYSIFETISSVIEADAICEALEKLSFASSLINVKKSEQRIFGIRKNGFGISCTDPGINQTLLESVLDIGEFKEIFVYRNSGKSKEEHLNWFQILLKGLDE</sequence>
<reference evidence="1 2" key="1">
    <citation type="submission" date="2013-11" db="EMBL/GenBank/DDBJ databases">
        <title>Draft genome of the bovine lungworm Dictyocaulus viviparus.</title>
        <authorList>
            <person name="Mitreva M."/>
        </authorList>
    </citation>
    <scope>NUCLEOTIDE SEQUENCE [LARGE SCALE GENOMIC DNA]</scope>
    <source>
        <strain evidence="1 2">HannoverDv2000</strain>
    </source>
</reference>
<organism evidence="1 2">
    <name type="scientific">Dictyocaulus viviparus</name>
    <name type="common">Bovine lungworm</name>
    <dbReference type="NCBI Taxonomy" id="29172"/>
    <lineage>
        <taxon>Eukaryota</taxon>
        <taxon>Metazoa</taxon>
        <taxon>Ecdysozoa</taxon>
        <taxon>Nematoda</taxon>
        <taxon>Chromadorea</taxon>
        <taxon>Rhabditida</taxon>
        <taxon>Rhabditina</taxon>
        <taxon>Rhabditomorpha</taxon>
        <taxon>Strongyloidea</taxon>
        <taxon>Metastrongylidae</taxon>
        <taxon>Dictyocaulus</taxon>
    </lineage>
</organism>
<protein>
    <submittedName>
        <fullName evidence="1">Uncharacterized protein</fullName>
    </submittedName>
</protein>
<dbReference type="AlphaFoldDB" id="A0A0D8XET7"/>
<accession>A0A0D8XET7</accession>
<evidence type="ECO:0000313" key="1">
    <source>
        <dbReference type="EMBL" id="KJH42174.1"/>
    </source>
</evidence>
<proteinExistence type="predicted"/>